<gene>
    <name evidence="2" type="ORF">GA0061100_115108</name>
</gene>
<dbReference type="EMBL" id="FMAC01000015">
    <property type="protein sequence ID" value="SCB37815.1"/>
    <property type="molecule type" value="Genomic_DNA"/>
</dbReference>
<reference evidence="3" key="1">
    <citation type="submission" date="2016-08" db="EMBL/GenBank/DDBJ databases">
        <authorList>
            <person name="Varghese N."/>
            <person name="Submissions Spin"/>
        </authorList>
    </citation>
    <scope>NUCLEOTIDE SEQUENCE [LARGE SCALE GENOMIC DNA]</scope>
    <source>
        <strain evidence="3">CCBAU 57015</strain>
    </source>
</reference>
<dbReference type="PROSITE" id="PS51257">
    <property type="entry name" value="PROKAR_LIPOPROTEIN"/>
    <property type="match status" value="1"/>
</dbReference>
<dbReference type="STRING" id="52131.GA0061100_115108"/>
<dbReference type="Proteomes" id="UP000186228">
    <property type="component" value="Unassembled WGS sequence"/>
</dbReference>
<sequence>MIRLLVLVLIAATVSGCETTDDALTNDAMPTAITGPTASAIAGDMASRLAEQVGPAATTTLKLDTDNSDYAKALEAALKGWGYVVITDGKGSKDQKPIELAWSVDTIDGQVLARLRTPAIALGRAYLPTTAGATPASPLSIMQRN</sequence>
<keyword evidence="3" id="KW-1185">Reference proteome</keyword>
<dbReference type="OrthoDB" id="8254779at2"/>
<evidence type="ECO:0000313" key="3">
    <source>
        <dbReference type="Proteomes" id="UP000186228"/>
    </source>
</evidence>
<proteinExistence type="predicted"/>
<feature type="signal peptide" evidence="1">
    <location>
        <begin position="1"/>
        <end position="19"/>
    </location>
</feature>
<accession>A0A1C3WD53</accession>
<evidence type="ECO:0000313" key="2">
    <source>
        <dbReference type="EMBL" id="SCB37815.1"/>
    </source>
</evidence>
<dbReference type="AlphaFoldDB" id="A0A1C3WD53"/>
<name>A0A1C3WD53_9HYPH</name>
<dbReference type="NCBIfam" id="NF010409">
    <property type="entry name" value="PRK13835.1"/>
    <property type="match status" value="1"/>
</dbReference>
<organism evidence="2 3">
    <name type="scientific">Rhizobium hainanense</name>
    <dbReference type="NCBI Taxonomy" id="52131"/>
    <lineage>
        <taxon>Bacteria</taxon>
        <taxon>Pseudomonadati</taxon>
        <taxon>Pseudomonadota</taxon>
        <taxon>Alphaproteobacteria</taxon>
        <taxon>Hyphomicrobiales</taxon>
        <taxon>Rhizobiaceae</taxon>
        <taxon>Rhizobium/Agrobacterium group</taxon>
        <taxon>Rhizobium</taxon>
    </lineage>
</organism>
<keyword evidence="1" id="KW-0732">Signal</keyword>
<dbReference type="RefSeq" id="WP_075856571.1">
    <property type="nucleotide sequence ID" value="NZ_FMAC01000015.1"/>
</dbReference>
<protein>
    <submittedName>
        <fullName evidence="2">Conjugal transfer protein TrbH</fullName>
    </submittedName>
</protein>
<feature type="chain" id="PRO_5008685368" evidence="1">
    <location>
        <begin position="20"/>
        <end position="145"/>
    </location>
</feature>
<evidence type="ECO:0000256" key="1">
    <source>
        <dbReference type="SAM" id="SignalP"/>
    </source>
</evidence>